<reference evidence="1" key="2">
    <citation type="submission" date="2023-01" db="EMBL/GenBank/DDBJ databases">
        <authorList>
            <person name="Sun Q."/>
            <person name="Evtushenko L."/>
        </authorList>
    </citation>
    <scope>NUCLEOTIDE SEQUENCE</scope>
    <source>
        <strain evidence="1">VKM B-2748</strain>
    </source>
</reference>
<dbReference type="Proteomes" id="UP001143309">
    <property type="component" value="Unassembled WGS sequence"/>
</dbReference>
<name>A0A9W6N5X1_9HYPH</name>
<comment type="caution">
    <text evidence="1">The sequence shown here is derived from an EMBL/GenBank/DDBJ whole genome shotgun (WGS) entry which is preliminary data.</text>
</comment>
<dbReference type="EMBL" id="BSFL01000001">
    <property type="protein sequence ID" value="GLK78823.1"/>
    <property type="molecule type" value="Genomic_DNA"/>
</dbReference>
<gene>
    <name evidence="1" type="ORF">GCM10008174_05640</name>
</gene>
<evidence type="ECO:0000313" key="2">
    <source>
        <dbReference type="Proteomes" id="UP001143309"/>
    </source>
</evidence>
<sequence>MGVNPMANAMMVIYPYRDRDMWVFDDEATGLVKEPFVFGVPEMIDAATATIPDAAQGFRLIFSAKPFPGYQHELLWVREEYEGNWYRWRSTGQEGWLCPALFKYFDAAPAAIYCRMEPSS</sequence>
<dbReference type="AlphaFoldDB" id="A0A9W6N5X1"/>
<protein>
    <submittedName>
        <fullName evidence="1">Uncharacterized protein</fullName>
    </submittedName>
</protein>
<proteinExistence type="predicted"/>
<keyword evidence="2" id="KW-1185">Reference proteome</keyword>
<organism evidence="1 2">
    <name type="scientific">Methylopila turkensis</name>
    <dbReference type="NCBI Taxonomy" id="1437816"/>
    <lineage>
        <taxon>Bacteria</taxon>
        <taxon>Pseudomonadati</taxon>
        <taxon>Pseudomonadota</taxon>
        <taxon>Alphaproteobacteria</taxon>
        <taxon>Hyphomicrobiales</taxon>
        <taxon>Methylopilaceae</taxon>
        <taxon>Methylopila</taxon>
    </lineage>
</organism>
<reference evidence="1" key="1">
    <citation type="journal article" date="2014" name="Int. J. Syst. Evol. Microbiol.">
        <title>Complete genome sequence of Corynebacterium casei LMG S-19264T (=DSM 44701T), isolated from a smear-ripened cheese.</title>
        <authorList>
            <consortium name="US DOE Joint Genome Institute (JGI-PGF)"/>
            <person name="Walter F."/>
            <person name="Albersmeier A."/>
            <person name="Kalinowski J."/>
            <person name="Ruckert C."/>
        </authorList>
    </citation>
    <scope>NUCLEOTIDE SEQUENCE</scope>
    <source>
        <strain evidence="1">VKM B-2748</strain>
    </source>
</reference>
<accession>A0A9W6N5X1</accession>
<dbReference type="InterPro" id="IPR046562">
    <property type="entry name" value="DUF6717"/>
</dbReference>
<evidence type="ECO:0000313" key="1">
    <source>
        <dbReference type="EMBL" id="GLK78823.1"/>
    </source>
</evidence>
<dbReference type="Pfam" id="PF20475">
    <property type="entry name" value="DUF6717"/>
    <property type="match status" value="1"/>
</dbReference>